<organism evidence="1 2">
    <name type="scientific">Sphaerisporangium album</name>
    <dbReference type="NCBI Taxonomy" id="509200"/>
    <lineage>
        <taxon>Bacteria</taxon>
        <taxon>Bacillati</taxon>
        <taxon>Actinomycetota</taxon>
        <taxon>Actinomycetes</taxon>
        <taxon>Streptosporangiales</taxon>
        <taxon>Streptosporangiaceae</taxon>
        <taxon>Sphaerisporangium</taxon>
    </lineage>
</organism>
<accession>A0A367FR01</accession>
<sequence length="131" mass="13875">MTSPGRHSREPAERGAEQRDVYGFGPDARISVGGYFPRLTLVDWREEEAPAPASAAGGPLYAVAFLTPCLIRHAVLWEVATPNAVVAAACAVQARVAEISGVPVIWSRFDPMACEDCAVVVLGEGEQGGRP</sequence>
<dbReference type="RefSeq" id="WP_114027737.1">
    <property type="nucleotide sequence ID" value="NZ_QOIL01000003.1"/>
</dbReference>
<evidence type="ECO:0000313" key="2">
    <source>
        <dbReference type="Proteomes" id="UP000253094"/>
    </source>
</evidence>
<name>A0A367FR01_9ACTN</name>
<dbReference type="EMBL" id="QOIL01000003">
    <property type="protein sequence ID" value="RCG32120.1"/>
    <property type="molecule type" value="Genomic_DNA"/>
</dbReference>
<protein>
    <submittedName>
        <fullName evidence="1">Uncharacterized protein</fullName>
    </submittedName>
</protein>
<keyword evidence="2" id="KW-1185">Reference proteome</keyword>
<evidence type="ECO:0000313" key="1">
    <source>
        <dbReference type="EMBL" id="RCG32120.1"/>
    </source>
</evidence>
<dbReference type="Proteomes" id="UP000253094">
    <property type="component" value="Unassembled WGS sequence"/>
</dbReference>
<proteinExistence type="predicted"/>
<dbReference type="AlphaFoldDB" id="A0A367FR01"/>
<comment type="caution">
    <text evidence="1">The sequence shown here is derived from an EMBL/GenBank/DDBJ whole genome shotgun (WGS) entry which is preliminary data.</text>
</comment>
<reference evidence="1 2" key="1">
    <citation type="submission" date="2018-06" db="EMBL/GenBank/DDBJ databases">
        <title>Sphaerisporangium craniellae sp. nov., isolated from a marine sponge in the South China Sea.</title>
        <authorList>
            <person name="Li L."/>
        </authorList>
    </citation>
    <scope>NUCLEOTIDE SEQUENCE [LARGE SCALE GENOMIC DNA]</scope>
    <source>
        <strain evidence="1 2">CCTCC AA 208026</strain>
    </source>
</reference>
<gene>
    <name evidence="1" type="ORF">DQ384_06295</name>
</gene>